<dbReference type="PANTHER" id="PTHR48100:SF1">
    <property type="entry name" value="HISTIDINE PHOSPHATASE FAMILY PROTEIN-RELATED"/>
    <property type="match status" value="1"/>
</dbReference>
<feature type="active site" description="Tele-phosphohistidine intermediate" evidence="1">
    <location>
        <position position="16"/>
    </location>
</feature>
<protein>
    <submittedName>
        <fullName evidence="3">Phosphoglycerate mutase</fullName>
    </submittedName>
</protein>
<evidence type="ECO:0000313" key="3">
    <source>
        <dbReference type="EMBL" id="ABF44365.1"/>
    </source>
</evidence>
<evidence type="ECO:0000256" key="1">
    <source>
        <dbReference type="PIRSR" id="PIRSR613078-1"/>
    </source>
</evidence>
<dbReference type="PANTHER" id="PTHR48100">
    <property type="entry name" value="BROAD-SPECIFICITY PHOSPHATASE YOR283W-RELATED"/>
    <property type="match status" value="1"/>
</dbReference>
<evidence type="ECO:0000256" key="2">
    <source>
        <dbReference type="PIRSR" id="PIRSR613078-2"/>
    </source>
</evidence>
<dbReference type="InterPro" id="IPR029033">
    <property type="entry name" value="His_PPase_superfam"/>
</dbReference>
<dbReference type="CDD" id="cd07067">
    <property type="entry name" value="HP_PGM_like"/>
    <property type="match status" value="1"/>
</dbReference>
<keyword evidence="4" id="KW-1185">Reference proteome</keyword>
<dbReference type="KEGG" id="dge:Dgeo_0062"/>
<gene>
    <name evidence="3" type="ordered locus">Dgeo_0062</name>
</gene>
<dbReference type="SMART" id="SM00855">
    <property type="entry name" value="PGAM"/>
    <property type="match status" value="1"/>
</dbReference>
<dbReference type="HOGENOM" id="CLU_033323_9_5_0"/>
<evidence type="ECO:0000313" key="4">
    <source>
        <dbReference type="Proteomes" id="UP000002431"/>
    </source>
</evidence>
<dbReference type="Gene3D" id="3.40.50.1240">
    <property type="entry name" value="Phosphoglycerate mutase-like"/>
    <property type="match status" value="1"/>
</dbReference>
<dbReference type="Proteomes" id="UP000002431">
    <property type="component" value="Chromosome"/>
</dbReference>
<dbReference type="eggNOG" id="COG0406">
    <property type="taxonomic scope" value="Bacteria"/>
</dbReference>
<dbReference type="InterPro" id="IPR050275">
    <property type="entry name" value="PGM_Phosphatase"/>
</dbReference>
<dbReference type="InterPro" id="IPR013078">
    <property type="entry name" value="His_Pase_superF_clade-1"/>
</dbReference>
<feature type="active site" description="Proton donor/acceptor" evidence="1">
    <location>
        <position position="86"/>
    </location>
</feature>
<dbReference type="Pfam" id="PF00300">
    <property type="entry name" value="His_Phos_1"/>
    <property type="match status" value="1"/>
</dbReference>
<dbReference type="RefSeq" id="WP_011529212.1">
    <property type="nucleotide sequence ID" value="NC_008025.1"/>
</dbReference>
<feature type="binding site" evidence="2">
    <location>
        <begin position="15"/>
        <end position="22"/>
    </location>
    <ligand>
        <name>substrate</name>
    </ligand>
</feature>
<dbReference type="EMBL" id="CP000359">
    <property type="protein sequence ID" value="ABF44365.1"/>
    <property type="molecule type" value="Genomic_DNA"/>
</dbReference>
<reference evidence="3" key="1">
    <citation type="submission" date="2006-04" db="EMBL/GenBank/DDBJ databases">
        <title>Complete sequence of chromosome of Deinococcus geothermalis DSM 11300.</title>
        <authorList>
            <consortium name="US DOE Joint Genome Institute"/>
            <person name="Copeland A."/>
            <person name="Lucas S."/>
            <person name="Lapidus A."/>
            <person name="Barry K."/>
            <person name="Detter J.C."/>
            <person name="Glavina del Rio T."/>
            <person name="Hammon N."/>
            <person name="Israni S."/>
            <person name="Dalin E."/>
            <person name="Tice H."/>
            <person name="Pitluck S."/>
            <person name="Brettin T."/>
            <person name="Bruce D."/>
            <person name="Han C."/>
            <person name="Tapia R."/>
            <person name="Saunders E."/>
            <person name="Gilna P."/>
            <person name="Schmutz J."/>
            <person name="Larimer F."/>
            <person name="Land M."/>
            <person name="Hauser L."/>
            <person name="Kyrpides N."/>
            <person name="Kim E."/>
            <person name="Daly M.J."/>
            <person name="Fredrickson J.K."/>
            <person name="Makarova K.S."/>
            <person name="Gaidamakova E.K."/>
            <person name="Zhai M."/>
            <person name="Richardson P."/>
        </authorList>
    </citation>
    <scope>NUCLEOTIDE SEQUENCE</scope>
    <source>
        <strain evidence="3">DSM 11300</strain>
    </source>
</reference>
<dbReference type="GO" id="GO:0005737">
    <property type="term" value="C:cytoplasm"/>
    <property type="evidence" value="ECO:0007669"/>
    <property type="project" value="TreeGrafter"/>
</dbReference>
<dbReference type="SUPFAM" id="SSF53254">
    <property type="entry name" value="Phosphoglycerate mutase-like"/>
    <property type="match status" value="1"/>
</dbReference>
<accession>Q1J2B9</accession>
<dbReference type="GO" id="GO:0016791">
    <property type="term" value="F:phosphatase activity"/>
    <property type="evidence" value="ECO:0007669"/>
    <property type="project" value="TreeGrafter"/>
</dbReference>
<proteinExistence type="predicted"/>
<dbReference type="STRING" id="319795.Dgeo_0062"/>
<sequence length="207" mass="23010">MSQATPAPLRLTLVRHAATAWNEGGRWQGLTDNPIGPNGEAQARALGARLRPPYSRVYSSHLLRAVQTADLALPGFPLTLDERLREYDLGELEGLTVGEMRGHAGFAHWQADPWNHPAPGGESLSAVAARMREWAEALPDGGRVLAFSHSIAIRSLLVGLFGLPLVPQQNYPIPFRERIGHTETVELERWNGEWRRVETEVAHPHFR</sequence>
<feature type="binding site" evidence="2">
    <location>
        <position position="64"/>
    </location>
    <ligand>
        <name>substrate</name>
    </ligand>
</feature>
<name>Q1J2B9_DEIGD</name>
<organism evidence="3 4">
    <name type="scientific">Deinococcus geothermalis (strain DSM 11300 / CIP 105573 / AG-3a)</name>
    <dbReference type="NCBI Taxonomy" id="319795"/>
    <lineage>
        <taxon>Bacteria</taxon>
        <taxon>Thermotogati</taxon>
        <taxon>Deinococcota</taxon>
        <taxon>Deinococci</taxon>
        <taxon>Deinococcales</taxon>
        <taxon>Deinococcaceae</taxon>
        <taxon>Deinococcus</taxon>
    </lineage>
</organism>
<dbReference type="AlphaFoldDB" id="Q1J2B9"/>